<name>A0A9D1ET31_9FIRM</name>
<dbReference type="Gene3D" id="3.40.50.1970">
    <property type="match status" value="1"/>
</dbReference>
<feature type="binding site" evidence="9">
    <location>
        <begin position="139"/>
        <end position="140"/>
    </location>
    <ligand>
        <name>NAD(+)</name>
        <dbReference type="ChEBI" id="CHEBI:57540"/>
    </ligand>
</feature>
<proteinExistence type="inferred from homology"/>
<comment type="subcellular location">
    <subcellularLocation>
        <location evidence="9">Cytoplasm</location>
    </subcellularLocation>
</comment>
<keyword evidence="8 9" id="KW-0170">Cobalt</keyword>
<keyword evidence="6 9" id="KW-0520">NAD</keyword>
<comment type="similarity">
    <text evidence="9">Belongs to the sugar phosphate cyclases superfamily. Dehydroquinate synthase family.</text>
</comment>
<dbReference type="InterPro" id="IPR016037">
    <property type="entry name" value="DHQ_synth_AroB"/>
</dbReference>
<feature type="domain" description="3-dehydroquinate synthase N-terminal" evidence="11">
    <location>
        <begin position="77"/>
        <end position="189"/>
    </location>
</feature>
<keyword evidence="5 9" id="KW-0862">Zinc</keyword>
<keyword evidence="7 9" id="KW-0456">Lyase</keyword>
<dbReference type="AlphaFoldDB" id="A0A9D1ET31"/>
<evidence type="ECO:0000259" key="12">
    <source>
        <dbReference type="Pfam" id="PF24621"/>
    </source>
</evidence>
<dbReference type="InterPro" id="IPR056179">
    <property type="entry name" value="DHQS_C"/>
</dbReference>
<dbReference type="FunFam" id="3.40.50.1970:FF:000007">
    <property type="entry name" value="Pentafunctional AROM polypeptide"/>
    <property type="match status" value="1"/>
</dbReference>
<dbReference type="NCBIfam" id="TIGR01357">
    <property type="entry name" value="aroB"/>
    <property type="match status" value="1"/>
</dbReference>
<dbReference type="PIRSF" id="PIRSF001455">
    <property type="entry name" value="DHQ_synth"/>
    <property type="match status" value="1"/>
</dbReference>
<feature type="binding site" evidence="9">
    <location>
        <position position="273"/>
    </location>
    <ligand>
        <name>Zn(2+)</name>
        <dbReference type="ChEBI" id="CHEBI:29105"/>
    </ligand>
</feature>
<dbReference type="CDD" id="cd08195">
    <property type="entry name" value="DHQS"/>
    <property type="match status" value="1"/>
</dbReference>
<protein>
    <recommendedName>
        <fullName evidence="9 10">3-dehydroquinate synthase</fullName>
        <shortName evidence="9">DHQS</shortName>
        <ecNumber evidence="9 10">4.2.3.4</ecNumber>
    </recommendedName>
</protein>
<dbReference type="GO" id="GO:0003856">
    <property type="term" value="F:3-dehydroquinate synthase activity"/>
    <property type="evidence" value="ECO:0007669"/>
    <property type="project" value="UniProtKB-UniRule"/>
</dbReference>
<dbReference type="GO" id="GO:0009073">
    <property type="term" value="P:aromatic amino acid family biosynthetic process"/>
    <property type="evidence" value="ECO:0007669"/>
    <property type="project" value="UniProtKB-KW"/>
</dbReference>
<keyword evidence="4 9" id="KW-0547">Nucleotide-binding</keyword>
<evidence type="ECO:0000256" key="3">
    <source>
        <dbReference type="ARBA" id="ARBA00022723"/>
    </source>
</evidence>
<comment type="caution">
    <text evidence="9">Lacks conserved residue(s) required for the propagation of feature annotation.</text>
</comment>
<keyword evidence="9" id="KW-0963">Cytoplasm</keyword>
<reference evidence="13" key="2">
    <citation type="journal article" date="2021" name="PeerJ">
        <title>Extensive microbial diversity within the chicken gut microbiome revealed by metagenomics and culture.</title>
        <authorList>
            <person name="Gilroy R."/>
            <person name="Ravi A."/>
            <person name="Getino M."/>
            <person name="Pursley I."/>
            <person name="Horton D.L."/>
            <person name="Alikhan N.F."/>
            <person name="Baker D."/>
            <person name="Gharbi K."/>
            <person name="Hall N."/>
            <person name="Watson M."/>
            <person name="Adriaenssens E.M."/>
            <person name="Foster-Nyarko E."/>
            <person name="Jarju S."/>
            <person name="Secka A."/>
            <person name="Antonio M."/>
            <person name="Oren A."/>
            <person name="Chaudhuri R.R."/>
            <person name="La Ragione R."/>
            <person name="Hildebrand F."/>
            <person name="Pallen M.J."/>
        </authorList>
    </citation>
    <scope>NUCLEOTIDE SEQUENCE</scope>
    <source>
        <strain evidence="13">CHK190-19873</strain>
    </source>
</reference>
<dbReference type="PANTHER" id="PTHR43622">
    <property type="entry name" value="3-DEHYDROQUINATE SYNTHASE"/>
    <property type="match status" value="1"/>
</dbReference>
<organism evidence="13 14">
    <name type="scientific">Candidatus Limivivens intestinipullorum</name>
    <dbReference type="NCBI Taxonomy" id="2840858"/>
    <lineage>
        <taxon>Bacteria</taxon>
        <taxon>Bacillati</taxon>
        <taxon>Bacillota</taxon>
        <taxon>Clostridia</taxon>
        <taxon>Lachnospirales</taxon>
        <taxon>Lachnospiraceae</taxon>
        <taxon>Lachnospiraceae incertae sedis</taxon>
        <taxon>Candidatus Limivivens</taxon>
    </lineage>
</organism>
<evidence type="ECO:0000256" key="2">
    <source>
        <dbReference type="ARBA" id="ARBA00001947"/>
    </source>
</evidence>
<dbReference type="InterPro" id="IPR030963">
    <property type="entry name" value="DHQ_synth_fam"/>
</dbReference>
<evidence type="ECO:0000256" key="9">
    <source>
        <dbReference type="HAMAP-Rule" id="MF_00110"/>
    </source>
</evidence>
<dbReference type="GO" id="GO:0000166">
    <property type="term" value="F:nucleotide binding"/>
    <property type="evidence" value="ECO:0007669"/>
    <property type="project" value="UniProtKB-KW"/>
</dbReference>
<keyword evidence="3 9" id="KW-0479">Metal-binding</keyword>
<evidence type="ECO:0000256" key="1">
    <source>
        <dbReference type="ARBA" id="ARBA00001911"/>
    </source>
</evidence>
<feature type="binding site" evidence="9">
    <location>
        <position position="194"/>
    </location>
    <ligand>
        <name>Zn(2+)</name>
        <dbReference type="ChEBI" id="CHEBI:29105"/>
    </ligand>
</feature>
<dbReference type="GO" id="GO:0005737">
    <property type="term" value="C:cytoplasm"/>
    <property type="evidence" value="ECO:0007669"/>
    <property type="project" value="UniProtKB-SubCell"/>
</dbReference>
<dbReference type="HAMAP" id="MF_00110">
    <property type="entry name" value="DHQ_synthase"/>
    <property type="match status" value="1"/>
</dbReference>
<feature type="binding site" evidence="9">
    <location>
        <begin position="115"/>
        <end position="119"/>
    </location>
    <ligand>
        <name>NAD(+)</name>
        <dbReference type="ChEBI" id="CHEBI:57540"/>
    </ligand>
</feature>
<dbReference type="SUPFAM" id="SSF56796">
    <property type="entry name" value="Dehydroquinate synthase-like"/>
    <property type="match status" value="1"/>
</dbReference>
<dbReference type="InterPro" id="IPR050071">
    <property type="entry name" value="Dehydroquinate_synthase"/>
</dbReference>
<dbReference type="EC" id="4.2.3.4" evidence="9 10"/>
<evidence type="ECO:0000256" key="5">
    <source>
        <dbReference type="ARBA" id="ARBA00022833"/>
    </source>
</evidence>
<evidence type="ECO:0000256" key="4">
    <source>
        <dbReference type="ARBA" id="ARBA00022741"/>
    </source>
</evidence>
<comment type="pathway">
    <text evidence="9">Metabolic intermediate biosynthesis; chorismate biosynthesis; chorismate from D-erythrose 4-phosphate and phosphoenolpyruvate: step 2/7.</text>
</comment>
<dbReference type="GO" id="GO:0008652">
    <property type="term" value="P:amino acid biosynthetic process"/>
    <property type="evidence" value="ECO:0007669"/>
    <property type="project" value="UniProtKB-KW"/>
</dbReference>
<dbReference type="Gene3D" id="1.20.1090.10">
    <property type="entry name" value="Dehydroquinate synthase-like - alpha domain"/>
    <property type="match status" value="1"/>
</dbReference>
<keyword evidence="9" id="KW-0057">Aromatic amino acid biosynthesis</keyword>
<dbReference type="EMBL" id="DVIQ01000055">
    <property type="protein sequence ID" value="HIS31752.1"/>
    <property type="molecule type" value="Genomic_DNA"/>
</dbReference>
<feature type="binding site" evidence="9">
    <location>
        <position position="161"/>
    </location>
    <ligand>
        <name>NAD(+)</name>
        <dbReference type="ChEBI" id="CHEBI:57540"/>
    </ligand>
</feature>
<comment type="cofactor">
    <cofactor evidence="1 9">
        <name>NAD(+)</name>
        <dbReference type="ChEBI" id="CHEBI:57540"/>
    </cofactor>
</comment>
<dbReference type="GO" id="GO:0046872">
    <property type="term" value="F:metal ion binding"/>
    <property type="evidence" value="ECO:0007669"/>
    <property type="project" value="UniProtKB-KW"/>
</dbReference>
<feature type="binding site" evidence="9">
    <location>
        <begin position="179"/>
        <end position="182"/>
    </location>
    <ligand>
        <name>NAD(+)</name>
        <dbReference type="ChEBI" id="CHEBI:57540"/>
    </ligand>
</feature>
<evidence type="ECO:0000256" key="8">
    <source>
        <dbReference type="ARBA" id="ARBA00023285"/>
    </source>
</evidence>
<dbReference type="Pfam" id="PF01761">
    <property type="entry name" value="DHQ_synthase"/>
    <property type="match status" value="1"/>
</dbReference>
<evidence type="ECO:0000256" key="6">
    <source>
        <dbReference type="ARBA" id="ARBA00023027"/>
    </source>
</evidence>
<dbReference type="Proteomes" id="UP000823935">
    <property type="component" value="Unassembled WGS sequence"/>
</dbReference>
<reference evidence="13" key="1">
    <citation type="submission" date="2020-10" db="EMBL/GenBank/DDBJ databases">
        <authorList>
            <person name="Gilroy R."/>
        </authorList>
    </citation>
    <scope>NUCLEOTIDE SEQUENCE</scope>
    <source>
        <strain evidence="13">CHK190-19873</strain>
    </source>
</reference>
<evidence type="ECO:0000313" key="13">
    <source>
        <dbReference type="EMBL" id="HIS31752.1"/>
    </source>
</evidence>
<gene>
    <name evidence="9 13" type="primary">aroB</name>
    <name evidence="13" type="ORF">IAB44_09450</name>
</gene>
<dbReference type="PANTHER" id="PTHR43622:SF1">
    <property type="entry name" value="3-DEHYDROQUINATE SYNTHASE"/>
    <property type="match status" value="1"/>
</dbReference>
<dbReference type="Pfam" id="PF24621">
    <property type="entry name" value="DHQS_C"/>
    <property type="match status" value="1"/>
</dbReference>
<feature type="binding site" evidence="9">
    <location>
        <position position="257"/>
    </location>
    <ligand>
        <name>Zn(2+)</name>
        <dbReference type="ChEBI" id="CHEBI:29105"/>
    </ligand>
</feature>
<comment type="function">
    <text evidence="9">Catalyzes the conversion of 3-deoxy-D-arabino-heptulosonate 7-phosphate (DAHP) to dehydroquinate (DHQ).</text>
</comment>
<evidence type="ECO:0000259" key="11">
    <source>
        <dbReference type="Pfam" id="PF01761"/>
    </source>
</evidence>
<evidence type="ECO:0000256" key="10">
    <source>
        <dbReference type="NCBIfam" id="TIGR01357"/>
    </source>
</evidence>
<comment type="caution">
    <text evidence="13">The sequence shown here is derived from an EMBL/GenBank/DDBJ whole genome shotgun (WGS) entry which is preliminary data.</text>
</comment>
<comment type="cofactor">
    <cofactor evidence="9">
        <name>Co(2+)</name>
        <dbReference type="ChEBI" id="CHEBI:48828"/>
    </cofactor>
    <cofactor evidence="9">
        <name>Zn(2+)</name>
        <dbReference type="ChEBI" id="CHEBI:29105"/>
    </cofactor>
    <text evidence="9">Binds 1 divalent metal cation per subunit. Can use either Co(2+) or Zn(2+).</text>
</comment>
<keyword evidence="9" id="KW-0028">Amino-acid biosynthesis</keyword>
<comment type="cofactor">
    <cofactor evidence="2">
        <name>Zn(2+)</name>
        <dbReference type="ChEBI" id="CHEBI:29105"/>
    </cofactor>
</comment>
<accession>A0A9D1ET31</accession>
<feature type="binding site" evidence="9">
    <location>
        <position position="152"/>
    </location>
    <ligand>
        <name>NAD(+)</name>
        <dbReference type="ChEBI" id="CHEBI:57540"/>
    </ligand>
</feature>
<feature type="domain" description="3-dehydroquinate synthase C-terminal" evidence="12">
    <location>
        <begin position="191"/>
        <end position="333"/>
    </location>
</feature>
<sequence>MKEEKEQLNALPVKNGSKTAYTIYLEDGFEKLADYAGEELSPGERKLCIVSDSNVWKLYGEAVTGLLAKVFDSVTSFVFPAGEEQKNLNTVRDLYEKLIQEHFDRKDLLAALGGGVTGDLTGFAAATYLRGVDFIQIPTSLLAQVDSSIGGKTGVDFDSYKNMVGAFHQPKMVYINLSTLKTLPEEQFACGMGEVLKHGLIRDGAYYEWCINHMWELEERDTDTLREMVAQSCRIKRAVVEKDPRETGDRALLNFGHTLGHAIEKLSDFRMLHGQCVALGGLMAAHISWKRNLLSTEEFFEIRDMNVGFGLPISLEGMDPREILAASKSDKKMEHGQIKFVLLKKIGRAFLDRTVTDEEMLAAISFFLDTEA</sequence>
<evidence type="ECO:0000313" key="14">
    <source>
        <dbReference type="Proteomes" id="UP000823935"/>
    </source>
</evidence>
<dbReference type="InterPro" id="IPR030960">
    <property type="entry name" value="DHQS/DOIS_N"/>
</dbReference>
<dbReference type="GO" id="GO:0009423">
    <property type="term" value="P:chorismate biosynthetic process"/>
    <property type="evidence" value="ECO:0007669"/>
    <property type="project" value="UniProtKB-UniRule"/>
</dbReference>
<comment type="catalytic activity">
    <reaction evidence="9">
        <text>7-phospho-2-dehydro-3-deoxy-D-arabino-heptonate = 3-dehydroquinate + phosphate</text>
        <dbReference type="Rhea" id="RHEA:21968"/>
        <dbReference type="ChEBI" id="CHEBI:32364"/>
        <dbReference type="ChEBI" id="CHEBI:43474"/>
        <dbReference type="ChEBI" id="CHEBI:58394"/>
        <dbReference type="EC" id="4.2.3.4"/>
    </reaction>
</comment>
<evidence type="ECO:0000256" key="7">
    <source>
        <dbReference type="ARBA" id="ARBA00023239"/>
    </source>
</evidence>